<dbReference type="InterPro" id="IPR016900">
    <property type="entry name" value="Alg10"/>
</dbReference>
<feature type="transmembrane region" description="Helical" evidence="16">
    <location>
        <begin position="55"/>
        <end position="75"/>
    </location>
</feature>
<dbReference type="STRING" id="27334.A0A0A2JYG1"/>
<dbReference type="PANTHER" id="PTHR12989:SF10">
    <property type="entry name" value="DOL-P-GLC:GLC(2)MAN(9)GLCNAC(2)-PP-DOL ALPHA-1,2-GLUCOSYLTRANSFERASE-RELATED"/>
    <property type="match status" value="1"/>
</dbReference>
<evidence type="ECO:0000256" key="8">
    <source>
        <dbReference type="ARBA" id="ARBA00022692"/>
    </source>
</evidence>
<dbReference type="GO" id="GO:0005789">
    <property type="term" value="C:endoplasmic reticulum membrane"/>
    <property type="evidence" value="ECO:0007669"/>
    <property type="project" value="UniProtKB-SubCell"/>
</dbReference>
<feature type="transmembrane region" description="Helical" evidence="16">
    <location>
        <begin position="324"/>
        <end position="346"/>
    </location>
</feature>
<dbReference type="GO" id="GO:0006488">
    <property type="term" value="P:dolichol-linked oligosaccharide biosynthetic process"/>
    <property type="evidence" value="ECO:0007669"/>
    <property type="project" value="InterPro"/>
</dbReference>
<dbReference type="PANTHER" id="PTHR12989">
    <property type="entry name" value="ALPHA-1,2-GLUCOSYLTRANSFERASE ALG10"/>
    <property type="match status" value="1"/>
</dbReference>
<proteinExistence type="inferred from homology"/>
<evidence type="ECO:0000256" key="3">
    <source>
        <dbReference type="ARBA" id="ARBA00010600"/>
    </source>
</evidence>
<feature type="transmembrane region" description="Helical" evidence="16">
    <location>
        <begin position="457"/>
        <end position="480"/>
    </location>
</feature>
<evidence type="ECO:0000313" key="17">
    <source>
        <dbReference type="EMBL" id="KGO57190.1"/>
    </source>
</evidence>
<feature type="transmembrane region" description="Helical" evidence="16">
    <location>
        <begin position="615"/>
        <end position="635"/>
    </location>
</feature>
<feature type="transmembrane region" description="Helical" evidence="16">
    <location>
        <begin position="176"/>
        <end position="203"/>
    </location>
</feature>
<feature type="compositionally biased region" description="Basic and acidic residues" evidence="15">
    <location>
        <begin position="549"/>
        <end position="578"/>
    </location>
</feature>
<organism evidence="17 18">
    <name type="scientific">Penicillium expansum</name>
    <name type="common">Blue mold rot fungus</name>
    <dbReference type="NCBI Taxonomy" id="27334"/>
    <lineage>
        <taxon>Eukaryota</taxon>
        <taxon>Fungi</taxon>
        <taxon>Dikarya</taxon>
        <taxon>Ascomycota</taxon>
        <taxon>Pezizomycotina</taxon>
        <taxon>Eurotiomycetes</taxon>
        <taxon>Eurotiomycetidae</taxon>
        <taxon>Eurotiales</taxon>
        <taxon>Aspergillaceae</taxon>
        <taxon>Penicillium</taxon>
    </lineage>
</organism>
<dbReference type="GO" id="GO:0106073">
    <property type="term" value="F:dolichyl pyrophosphate Glc2Man9GlcNAc2 alpha-1,2-glucosyltransferase activity"/>
    <property type="evidence" value="ECO:0007669"/>
    <property type="project" value="UniProtKB-EC"/>
</dbReference>
<gene>
    <name evidence="17" type="ORF">PEX2_001640</name>
</gene>
<feature type="transmembrane region" description="Helical" evidence="16">
    <location>
        <begin position="679"/>
        <end position="701"/>
    </location>
</feature>
<evidence type="ECO:0000256" key="13">
    <source>
        <dbReference type="ARBA" id="ARBA00044727"/>
    </source>
</evidence>
<evidence type="ECO:0000256" key="5">
    <source>
        <dbReference type="ARBA" id="ARBA00018512"/>
    </source>
</evidence>
<evidence type="ECO:0000256" key="15">
    <source>
        <dbReference type="SAM" id="MobiDB-lite"/>
    </source>
</evidence>
<keyword evidence="7 17" id="KW-0808">Transferase</keyword>
<feature type="transmembrane region" description="Helical" evidence="16">
    <location>
        <begin position="109"/>
        <end position="127"/>
    </location>
</feature>
<comment type="similarity">
    <text evidence="3">Belongs to the ALG10 glucosyltransferase family.</text>
</comment>
<dbReference type="UniPathway" id="UPA00378"/>
<keyword evidence="8 16" id="KW-0812">Transmembrane</keyword>
<feature type="region of interest" description="Disordered" evidence="15">
    <location>
        <begin position="490"/>
        <end position="591"/>
    </location>
</feature>
<keyword evidence="9" id="KW-0256">Endoplasmic reticulum</keyword>
<evidence type="ECO:0000256" key="7">
    <source>
        <dbReference type="ARBA" id="ARBA00022679"/>
    </source>
</evidence>
<evidence type="ECO:0000256" key="11">
    <source>
        <dbReference type="ARBA" id="ARBA00023136"/>
    </source>
</evidence>
<evidence type="ECO:0000256" key="16">
    <source>
        <dbReference type="SAM" id="Phobius"/>
    </source>
</evidence>
<name>A0A0A2JYG1_PENEN</name>
<dbReference type="GeneID" id="27672861"/>
<dbReference type="EMBL" id="JQFZ01000152">
    <property type="protein sequence ID" value="KGO57190.1"/>
    <property type="molecule type" value="Genomic_DNA"/>
</dbReference>
<protein>
    <recommendedName>
        <fullName evidence="5">Dol-P-Glc:Glc(2)Man(9)GlcNAc(2)-PP-Dol alpha-1,2-glucosyltransferase</fullName>
        <ecNumber evidence="4">2.4.1.256</ecNumber>
    </recommendedName>
    <alternativeName>
        <fullName evidence="12">Asparagine-linked glycosylation protein 10</fullName>
    </alternativeName>
</protein>
<keyword evidence="10 16" id="KW-1133">Transmembrane helix</keyword>
<dbReference type="VEuPathDB" id="FungiDB:PEXP_074250"/>
<keyword evidence="11 16" id="KW-0472">Membrane</keyword>
<comment type="caution">
    <text evidence="17">The sequence shown here is derived from an EMBL/GenBank/DDBJ whole genome shotgun (WGS) entry which is preliminary data.</text>
</comment>
<accession>A0A0A2JYG1</accession>
<evidence type="ECO:0000256" key="14">
    <source>
        <dbReference type="ARBA" id="ARBA00048064"/>
    </source>
</evidence>
<keyword evidence="6" id="KW-0328">Glycosyltransferase</keyword>
<evidence type="ECO:0000256" key="9">
    <source>
        <dbReference type="ARBA" id="ARBA00022824"/>
    </source>
</evidence>
<evidence type="ECO:0000256" key="2">
    <source>
        <dbReference type="ARBA" id="ARBA00004922"/>
    </source>
</evidence>
<comment type="subcellular location">
    <subcellularLocation>
        <location evidence="1">Endoplasmic reticulum membrane</location>
        <topology evidence="1">Multi-pass membrane protein</topology>
    </subcellularLocation>
</comment>
<dbReference type="EC" id="2.4.1.256" evidence="4"/>
<feature type="transmembrane region" description="Helical" evidence="16">
    <location>
        <begin position="370"/>
        <end position="392"/>
    </location>
</feature>
<keyword evidence="18" id="KW-1185">Reference proteome</keyword>
<evidence type="ECO:0000313" key="18">
    <source>
        <dbReference type="Proteomes" id="UP000030143"/>
    </source>
</evidence>
<dbReference type="HOGENOM" id="CLU_017053_0_0_1"/>
<comment type="pathway">
    <text evidence="2">Protein modification; protein glycosylation.</text>
</comment>
<feature type="compositionally biased region" description="Pro residues" evidence="15">
    <location>
        <begin position="497"/>
        <end position="511"/>
    </location>
</feature>
<evidence type="ECO:0000256" key="4">
    <source>
        <dbReference type="ARBA" id="ARBA00011967"/>
    </source>
</evidence>
<comment type="catalytic activity">
    <reaction evidence="14">
        <text>an alpha-D-Glc-(1-&gt;3)-alpha-D-Glc-(1-&gt;3)-alpha-D-Man-(1-&gt;2)-alpha-D-Man-(1-&gt;2)-alpha-D-Man-(1-&gt;3)-[alpha-D-Man-(1-&gt;2)-alpha-D-Man-(1-&gt;3)-[alpha-D-Man-(1-&gt;2)-alpha-D-Man-(1-&gt;6)]-alpha-D-Man-(1-&gt;6)]-beta-D-Man-(1-&gt;4)-beta-D-GlcNAc-(1-&gt;4)-alpha-D-GlcNAc-diphospho-di-trans,poly-cis-dolichol + a di-trans,poly-cis-dolichyl beta-D-glucosyl phosphate = a alpha-D-Glc-(1-&gt;2)-alpha-D-Glc-(1-&gt;3)-alpha-D-Glc-(1-&gt;3)-alpha-D-Man-(1-&gt;2)-alpha-D-Man-(1-&gt;2)-alpha-D-Man-(1-&gt;3)-[alpha-D-Man-(1-&gt;2)-alpha-D-Man-(1-&gt;3)-[alpha-D-Man-(1-&gt;2)-alpha-D-Man-(1-&gt;6)]-alpha-D-Man-(1-&gt;6)]-beta-D-Man-(1-&gt;4)-beta-D-GlcNAc-(1-&gt;4)-alpha-D-GlcNAc-diphospho-di-trans,poly-cis-dolichol + a di-trans,poly-cis-dolichyl phosphate + H(+)</text>
        <dbReference type="Rhea" id="RHEA:29543"/>
        <dbReference type="Rhea" id="RHEA-COMP:19498"/>
        <dbReference type="Rhea" id="RHEA-COMP:19502"/>
        <dbReference type="Rhea" id="RHEA-COMP:19512"/>
        <dbReference type="Rhea" id="RHEA-COMP:19522"/>
        <dbReference type="ChEBI" id="CHEBI:15378"/>
        <dbReference type="ChEBI" id="CHEBI:57525"/>
        <dbReference type="ChEBI" id="CHEBI:57683"/>
        <dbReference type="ChEBI" id="CHEBI:132522"/>
        <dbReference type="ChEBI" id="CHEBI:132523"/>
        <dbReference type="EC" id="2.4.1.256"/>
    </reaction>
    <physiologicalReaction direction="left-to-right" evidence="14">
        <dbReference type="Rhea" id="RHEA:29544"/>
    </physiologicalReaction>
</comment>
<comment type="function">
    <text evidence="13">Dol-P-Glc:Glc(2)Man(9)GlcNAc(2)-PP-Dol alpha-1,2-glucosyltransferase that operates in the biosynthetic pathway of dolichol-linked oligosaccharides, the glycan precursors employed in protein asparagine (N)-glycosylation. The assembly of dolichol-linked oligosaccharides begins on the cytosolic side of the endoplasmic reticulum membrane and finishes in its lumen. The sequential addition of sugars to dolichol pyrophosphate produces dolichol-linked oligosaccharides containing fourteen sugars, including two GlcNAcs, nine mannoses and three glucoses. Once assembled, the oligosaccharide is transferred from the lipid to nascent proteins by oligosaccharyltransferases. In the lumen of the endoplasmic reticulum, adds the third and last glucose residue from dolichyl phosphate glucose (Dol-P-Glc) onto the lipid-linked oligosaccharide intermediate Glc(2)Man(9)GlcNAc(2)-PP-Dol to produce Glc(3)Man(9)GlcNAc(2)-PP-Dol.</text>
</comment>
<evidence type="ECO:0000256" key="10">
    <source>
        <dbReference type="ARBA" id="ARBA00022989"/>
    </source>
</evidence>
<dbReference type="RefSeq" id="XP_016598878.1">
    <property type="nucleotide sequence ID" value="XM_016737442.1"/>
</dbReference>
<feature type="compositionally biased region" description="Basic residues" evidence="15">
    <location>
        <begin position="539"/>
        <end position="548"/>
    </location>
</feature>
<feature type="transmembrane region" description="Helical" evidence="16">
    <location>
        <begin position="413"/>
        <end position="437"/>
    </location>
</feature>
<dbReference type="Proteomes" id="UP000030143">
    <property type="component" value="Unassembled WGS sequence"/>
</dbReference>
<evidence type="ECO:0000256" key="6">
    <source>
        <dbReference type="ARBA" id="ARBA00022676"/>
    </source>
</evidence>
<feature type="transmembrane region" description="Helical" evidence="16">
    <location>
        <begin position="240"/>
        <end position="265"/>
    </location>
</feature>
<reference evidence="17 18" key="1">
    <citation type="journal article" date="2015" name="Mol. Plant Microbe Interact.">
        <title>Genome, transcriptome, and functional analyses of Penicillium expansum provide new insights into secondary metabolism and pathogenicity.</title>
        <authorList>
            <person name="Ballester A.R."/>
            <person name="Marcet-Houben M."/>
            <person name="Levin E."/>
            <person name="Sela N."/>
            <person name="Selma-Lazaro C."/>
            <person name="Carmona L."/>
            <person name="Wisniewski M."/>
            <person name="Droby S."/>
            <person name="Gonzalez-Candelas L."/>
            <person name="Gabaldon T."/>
        </authorList>
    </citation>
    <scope>NUCLEOTIDE SEQUENCE [LARGE SCALE GENOMIC DNA]</scope>
    <source>
        <strain evidence="17 18">MD-8</strain>
    </source>
</reference>
<evidence type="ECO:0000256" key="1">
    <source>
        <dbReference type="ARBA" id="ARBA00004477"/>
    </source>
</evidence>
<dbReference type="AlphaFoldDB" id="A0A0A2JYG1"/>
<evidence type="ECO:0000256" key="12">
    <source>
        <dbReference type="ARBA" id="ARBA00032069"/>
    </source>
</evidence>
<sequence length="719" mass="81366">MSSFKSRRDDGFETFKRFGTFASVELRNLRLGPVDDYLDSMANPPESFRSRSARWLVPFFLILIPLWVSLVNKAVPEPYLDEVFHVPQAQAYWAHKWTQWDPKLTTPPGLYLCSYIVFALVLLLRGSPTKLTPEVLRMTNVGATTVVFPWRLQKLLDTLQKTTNTRPLGANVSHTVLNICLFPPLFFFSGLYYTDVLALLVVVEAYNWDLKRDAERDQKSGSGKDTKKAPRNEILETLGFLAFALAALAFRQTNIFWVSVFLGGLQVVRKIRKSASPCMSSKVTTIVKQGLQNEVYDPLISEASLEDYLKTAISLATVGLKQPFSLLVSLIPHILVLAAFGAFVLWNNGVVLGHKEFHTAGIHLAQMLYIWPYFTFFSWPLFVIPLINILAFKPLPKYLNLGFQAKQRKYPKLKAALIVIPLMLAVVHFNTIVHPFTLADNRHYVFYVFRILLLHPAVKYAAVPIYFLCGWVVISAFGFTTIQRPPKTLRVQKSTPAAPPAPAPVPAPAPTPAVAAQEPKPTSSYVRKPLEAHQQPPKGTKKPIRKPKKADPPAETKKTGSLAETKKTESLAETKKTSQTEPPAEVTDPNDPAVLARVQEHISARQRDILEAPRVSFVLIWLAATSLSLITAPLVEPRYFIIPWVMWRVHLPPLPCLLRDRETRPRTEEAKRRADLVINLPKFVETAWFLIINLITGYVFLYKGFEWPQEPGKIQRFMW</sequence>
<dbReference type="Pfam" id="PF04922">
    <property type="entry name" value="DIE2_ALG10"/>
    <property type="match status" value="1"/>
</dbReference>